<dbReference type="SUPFAM" id="SSF49354">
    <property type="entry name" value="PapD-like"/>
    <property type="match status" value="1"/>
</dbReference>
<organism evidence="1 2">
    <name type="scientific">Acinetobacter stercoris</name>
    <dbReference type="NCBI Taxonomy" id="2126983"/>
    <lineage>
        <taxon>Bacteria</taxon>
        <taxon>Pseudomonadati</taxon>
        <taxon>Pseudomonadota</taxon>
        <taxon>Gammaproteobacteria</taxon>
        <taxon>Moraxellales</taxon>
        <taxon>Moraxellaceae</taxon>
        <taxon>Acinetobacter</taxon>
    </lineage>
</organism>
<sequence length="224" mass="25875">MIHLVKKLIILSLGLTAHSVSAVYFSSYIYEMMSDESFIAKAIKNDTRTSNMYQISSYKIDKPGKGGEHPIYEKNRDLIYTPLQLKIEPNNTDFFKILYIGPSDNKERYYRVVFIETPLTALPGLNRKGITTFFPSVSMSTILIVRPKKQSVKYEIDEENGVIKNTGNTFFRVIVQQGCNGKDEDANHFYMLPGDIYRDERLMKLNRKFIIVNKKYLPLGKICF</sequence>
<dbReference type="Gene3D" id="2.60.40.10">
    <property type="entry name" value="Immunoglobulins"/>
    <property type="match status" value="1"/>
</dbReference>
<evidence type="ECO:0000313" key="2">
    <source>
        <dbReference type="Proteomes" id="UP000245974"/>
    </source>
</evidence>
<gene>
    <name evidence="1" type="ORF">KPC_3259</name>
</gene>
<protein>
    <recommendedName>
        <fullName evidence="3">Molecular chaperone</fullName>
    </recommendedName>
</protein>
<reference evidence="2" key="1">
    <citation type="submission" date="2018-03" db="EMBL/GenBank/DDBJ databases">
        <authorList>
            <person name="Blom J."/>
        </authorList>
    </citation>
    <scope>NUCLEOTIDE SEQUENCE [LARGE SCALE GENOMIC DNA]</scope>
    <source>
        <strain evidence="2">KPC-SM-21</strain>
    </source>
</reference>
<dbReference type="InParanoid" id="A0A2U3N329"/>
<accession>A0A2U3N329</accession>
<dbReference type="FunCoup" id="A0A2U3N329">
    <property type="interactions" value="26"/>
</dbReference>
<dbReference type="Proteomes" id="UP000245974">
    <property type="component" value="Unassembled WGS sequence"/>
</dbReference>
<dbReference type="OrthoDB" id="5586837at2"/>
<evidence type="ECO:0000313" key="1">
    <source>
        <dbReference type="EMBL" id="SPL72081.1"/>
    </source>
</evidence>
<dbReference type="InterPro" id="IPR013783">
    <property type="entry name" value="Ig-like_fold"/>
</dbReference>
<dbReference type="AlphaFoldDB" id="A0A2U3N329"/>
<dbReference type="RefSeq" id="WP_121975484.1">
    <property type="nucleotide sequence ID" value="NZ_OOGT01000213.1"/>
</dbReference>
<dbReference type="InterPro" id="IPR008962">
    <property type="entry name" value="PapD-like_sf"/>
</dbReference>
<keyword evidence="2" id="KW-1185">Reference proteome</keyword>
<evidence type="ECO:0008006" key="3">
    <source>
        <dbReference type="Google" id="ProtNLM"/>
    </source>
</evidence>
<name>A0A2U3N329_9GAMM</name>
<proteinExistence type="predicted"/>
<dbReference type="EMBL" id="OOGT01000213">
    <property type="protein sequence ID" value="SPL72081.1"/>
    <property type="molecule type" value="Genomic_DNA"/>
</dbReference>